<dbReference type="Proteomes" id="UP001254165">
    <property type="component" value="Unassembled WGS sequence"/>
</dbReference>
<name>A0ABU3NMF8_9CHLR</name>
<evidence type="ECO:0000313" key="1">
    <source>
        <dbReference type="EMBL" id="MDT8898014.1"/>
    </source>
</evidence>
<evidence type="ECO:0000313" key="2">
    <source>
        <dbReference type="Proteomes" id="UP001254165"/>
    </source>
</evidence>
<accession>A0ABU3NMF8</accession>
<reference evidence="1 2" key="1">
    <citation type="submission" date="2023-07" db="EMBL/GenBank/DDBJ databases">
        <title>Novel species of Thermanaerothrix with wide hydrolytic capabilities.</title>
        <authorList>
            <person name="Zayulina K.S."/>
            <person name="Podosokorskaya O.A."/>
            <person name="Elcheninov A.G."/>
        </authorList>
    </citation>
    <scope>NUCLEOTIDE SEQUENCE [LARGE SCALE GENOMIC DNA]</scope>
    <source>
        <strain evidence="1 2">4228-RoL</strain>
    </source>
</reference>
<comment type="caution">
    <text evidence="1">The sequence shown here is derived from an EMBL/GenBank/DDBJ whole genome shotgun (WGS) entry which is preliminary data.</text>
</comment>
<keyword evidence="2" id="KW-1185">Reference proteome</keyword>
<organism evidence="1 2">
    <name type="scientific">Thermanaerothrix solaris</name>
    <dbReference type="NCBI Taxonomy" id="3058434"/>
    <lineage>
        <taxon>Bacteria</taxon>
        <taxon>Bacillati</taxon>
        <taxon>Chloroflexota</taxon>
        <taxon>Anaerolineae</taxon>
        <taxon>Anaerolineales</taxon>
        <taxon>Anaerolineaceae</taxon>
        <taxon>Thermanaerothrix</taxon>
    </lineage>
</organism>
<gene>
    <name evidence="1" type="ORF">QYE77_07005</name>
</gene>
<protein>
    <submittedName>
        <fullName evidence="1">Uncharacterized protein</fullName>
    </submittedName>
</protein>
<dbReference type="EMBL" id="JAUHMF010000001">
    <property type="protein sequence ID" value="MDT8898014.1"/>
    <property type="molecule type" value="Genomic_DNA"/>
</dbReference>
<dbReference type="RefSeq" id="WP_315624661.1">
    <property type="nucleotide sequence ID" value="NZ_JAUHMF010000001.1"/>
</dbReference>
<proteinExistence type="predicted"/>
<sequence>MPPYGWKFGRRWHGYYVETEISRENVEAAVKALLAKARKGEAWTSPCCGVRHFPILVDTNIVGHVWEDVDLSALEVSAFWSGPFGVKAELASQGRVVGMVWVNIE</sequence>